<evidence type="ECO:0000313" key="2">
    <source>
        <dbReference type="Proteomes" id="UP000828390"/>
    </source>
</evidence>
<dbReference type="Proteomes" id="UP000828390">
    <property type="component" value="Unassembled WGS sequence"/>
</dbReference>
<dbReference type="EMBL" id="JAIWYP010000002">
    <property type="protein sequence ID" value="KAH3864862.1"/>
    <property type="molecule type" value="Genomic_DNA"/>
</dbReference>
<proteinExistence type="predicted"/>
<reference evidence="1" key="1">
    <citation type="journal article" date="2019" name="bioRxiv">
        <title>The Genome of the Zebra Mussel, Dreissena polymorpha: A Resource for Invasive Species Research.</title>
        <authorList>
            <person name="McCartney M.A."/>
            <person name="Auch B."/>
            <person name="Kono T."/>
            <person name="Mallez S."/>
            <person name="Zhang Y."/>
            <person name="Obille A."/>
            <person name="Becker A."/>
            <person name="Abrahante J.E."/>
            <person name="Garbe J."/>
            <person name="Badalamenti J.P."/>
            <person name="Herman A."/>
            <person name="Mangelson H."/>
            <person name="Liachko I."/>
            <person name="Sullivan S."/>
            <person name="Sone E.D."/>
            <person name="Koren S."/>
            <person name="Silverstein K.A.T."/>
            <person name="Beckman K.B."/>
            <person name="Gohl D.M."/>
        </authorList>
    </citation>
    <scope>NUCLEOTIDE SEQUENCE</scope>
    <source>
        <strain evidence="1">Duluth1</strain>
        <tissue evidence="1">Whole animal</tissue>
    </source>
</reference>
<gene>
    <name evidence="1" type="ORF">DPMN_027893</name>
</gene>
<name>A0A9D4LTP8_DREPO</name>
<reference evidence="1" key="2">
    <citation type="submission" date="2020-11" db="EMBL/GenBank/DDBJ databases">
        <authorList>
            <person name="McCartney M.A."/>
            <person name="Auch B."/>
            <person name="Kono T."/>
            <person name="Mallez S."/>
            <person name="Becker A."/>
            <person name="Gohl D.M."/>
            <person name="Silverstein K.A.T."/>
            <person name="Koren S."/>
            <person name="Bechman K.B."/>
            <person name="Herman A."/>
            <person name="Abrahante J.E."/>
            <person name="Garbe J."/>
        </authorList>
    </citation>
    <scope>NUCLEOTIDE SEQUENCE</scope>
    <source>
        <strain evidence="1">Duluth1</strain>
        <tissue evidence="1">Whole animal</tissue>
    </source>
</reference>
<sequence>MMVLGREVPADVMFGHIKATNETTNSPVFVIEIKSRMGRAHDVTRNQLEANAKRSKEVYDARLSLQTYEAGDVVCLLHDTRRVGVSAKLQNAFDGPFLVTARYPSITL</sequence>
<evidence type="ECO:0000313" key="1">
    <source>
        <dbReference type="EMBL" id="KAH3864862.1"/>
    </source>
</evidence>
<protein>
    <submittedName>
        <fullName evidence="1">Uncharacterized protein</fullName>
    </submittedName>
</protein>
<organism evidence="1 2">
    <name type="scientific">Dreissena polymorpha</name>
    <name type="common">Zebra mussel</name>
    <name type="synonym">Mytilus polymorpha</name>
    <dbReference type="NCBI Taxonomy" id="45954"/>
    <lineage>
        <taxon>Eukaryota</taxon>
        <taxon>Metazoa</taxon>
        <taxon>Spiralia</taxon>
        <taxon>Lophotrochozoa</taxon>
        <taxon>Mollusca</taxon>
        <taxon>Bivalvia</taxon>
        <taxon>Autobranchia</taxon>
        <taxon>Heteroconchia</taxon>
        <taxon>Euheterodonta</taxon>
        <taxon>Imparidentia</taxon>
        <taxon>Neoheterodontei</taxon>
        <taxon>Myida</taxon>
        <taxon>Dreissenoidea</taxon>
        <taxon>Dreissenidae</taxon>
        <taxon>Dreissena</taxon>
    </lineage>
</organism>
<dbReference type="AlphaFoldDB" id="A0A9D4LTP8"/>
<keyword evidence="2" id="KW-1185">Reference proteome</keyword>
<accession>A0A9D4LTP8</accession>
<comment type="caution">
    <text evidence="1">The sequence shown here is derived from an EMBL/GenBank/DDBJ whole genome shotgun (WGS) entry which is preliminary data.</text>
</comment>